<evidence type="ECO:0000313" key="3">
    <source>
        <dbReference type="EMBL" id="QBE49955.1"/>
    </source>
</evidence>
<sequence>MRAKPLALGGVALAGAAALIAGSQTWVSFMLDGTHSVETVTGHAANAALTPVAVALIAAALALTIAGRVFRRVLGALVALLGAGLVALSSGVIADPLGAAGARITELTGIAGGAAGSEVLWSDVSAWGWVSAFAGALAVLLGMVVLLLSGRWGAAGRKYDAAPKAREASTGAPDRISDWDSLSEGTDPSDDFR</sequence>
<keyword evidence="2" id="KW-0472">Membrane</keyword>
<reference evidence="3 4" key="1">
    <citation type="submission" date="2019-02" db="EMBL/GenBank/DDBJ databases">
        <authorList>
            <person name="Sun L."/>
            <person name="Pan D."/>
            <person name="Wu X."/>
        </authorList>
    </citation>
    <scope>NUCLEOTIDE SEQUENCE [LARGE SCALE GENOMIC DNA]</scope>
    <source>
        <strain evidence="3 4">JW-1</strain>
    </source>
</reference>
<dbReference type="InterPro" id="IPR019051">
    <property type="entry name" value="Trp_biosyn_TM_oprn/chp"/>
</dbReference>
<keyword evidence="4" id="KW-1185">Reference proteome</keyword>
<protein>
    <recommendedName>
        <fullName evidence="5">Peptidase</fullName>
    </recommendedName>
</protein>
<name>A0A4P6KHE6_9MICO</name>
<feature type="transmembrane region" description="Helical" evidence="2">
    <location>
        <begin position="126"/>
        <end position="148"/>
    </location>
</feature>
<accession>A0A4P6KHE6</accession>
<keyword evidence="2" id="KW-1133">Transmembrane helix</keyword>
<keyword evidence="2" id="KW-0812">Transmembrane</keyword>
<dbReference type="KEGG" id="ltr:EVS81_14875"/>
<evidence type="ECO:0000256" key="2">
    <source>
        <dbReference type="SAM" id="Phobius"/>
    </source>
</evidence>
<dbReference type="RefSeq" id="WP_130111068.1">
    <property type="nucleotide sequence ID" value="NZ_CP035806.1"/>
</dbReference>
<dbReference type="OrthoDB" id="4794414at2"/>
<dbReference type="AlphaFoldDB" id="A0A4P6KHE6"/>
<feature type="transmembrane region" description="Helical" evidence="2">
    <location>
        <begin position="46"/>
        <end position="66"/>
    </location>
</feature>
<dbReference type="Proteomes" id="UP000289260">
    <property type="component" value="Chromosome"/>
</dbReference>
<organism evidence="3 4">
    <name type="scientific">Leucobacter triazinivorans</name>
    <dbReference type="NCBI Taxonomy" id="1784719"/>
    <lineage>
        <taxon>Bacteria</taxon>
        <taxon>Bacillati</taxon>
        <taxon>Actinomycetota</taxon>
        <taxon>Actinomycetes</taxon>
        <taxon>Micrococcales</taxon>
        <taxon>Microbacteriaceae</taxon>
        <taxon>Leucobacter</taxon>
    </lineage>
</organism>
<proteinExistence type="predicted"/>
<evidence type="ECO:0000313" key="4">
    <source>
        <dbReference type="Proteomes" id="UP000289260"/>
    </source>
</evidence>
<dbReference type="Pfam" id="PF09534">
    <property type="entry name" value="Trp_oprn_chp"/>
    <property type="match status" value="1"/>
</dbReference>
<feature type="transmembrane region" description="Helical" evidence="2">
    <location>
        <begin position="73"/>
        <end position="94"/>
    </location>
</feature>
<dbReference type="EMBL" id="CP035806">
    <property type="protein sequence ID" value="QBE49955.1"/>
    <property type="molecule type" value="Genomic_DNA"/>
</dbReference>
<evidence type="ECO:0008006" key="5">
    <source>
        <dbReference type="Google" id="ProtNLM"/>
    </source>
</evidence>
<gene>
    <name evidence="3" type="ORF">EVS81_14875</name>
</gene>
<feature type="region of interest" description="Disordered" evidence="1">
    <location>
        <begin position="161"/>
        <end position="193"/>
    </location>
</feature>
<evidence type="ECO:0000256" key="1">
    <source>
        <dbReference type="SAM" id="MobiDB-lite"/>
    </source>
</evidence>